<evidence type="ECO:0000313" key="5">
    <source>
        <dbReference type="EMBL" id="CDI03007.1"/>
    </source>
</evidence>
<dbReference type="Pfam" id="PF01420">
    <property type="entry name" value="Methylase_S"/>
    <property type="match status" value="1"/>
</dbReference>
<dbReference type="RefSeq" id="WP_082161215.1">
    <property type="nucleotide sequence ID" value="NZ_CBTJ020000044.1"/>
</dbReference>
<name>W6M5J7_9GAMM</name>
<sequence>MNISFFLAAYTNAIFSNDELLKSPTYLLGDIAEIRSGITLGRPLTGKTVSLPYLRVANVQDGYLDLSIIKEVSLLESEVDKWKLKFGDLLLTEGGDLDKLGRGTIWRGQIKNCIHQNHIFRLRVNTNEFYPEFLAAVIGSPTGKTYFQAASKQTTNLASINQRQLKAFPVFKPSLPAQKRILNKLEHIRSKIDDFRTLQSQTTAKIDALLPSILDKAFKGEL</sequence>
<protein>
    <submittedName>
        <fullName evidence="5">Restriction modification system DNA specificity domain protein</fullName>
    </submittedName>
</protein>
<dbReference type="PANTHER" id="PTHR30408">
    <property type="entry name" value="TYPE-1 RESTRICTION ENZYME ECOKI SPECIFICITY PROTEIN"/>
    <property type="match status" value="1"/>
</dbReference>
<dbReference type="InterPro" id="IPR052021">
    <property type="entry name" value="Type-I_RS_S_subunit"/>
</dbReference>
<dbReference type="CDD" id="cd17253">
    <property type="entry name" value="RMtype1_S_Eco933I-TRD2-CR2_like"/>
    <property type="match status" value="1"/>
</dbReference>
<dbReference type="GO" id="GO:0009307">
    <property type="term" value="P:DNA restriction-modification system"/>
    <property type="evidence" value="ECO:0007669"/>
    <property type="project" value="UniProtKB-KW"/>
</dbReference>
<comment type="similarity">
    <text evidence="1">Belongs to the type-I restriction system S methylase family.</text>
</comment>
<dbReference type="InterPro" id="IPR000055">
    <property type="entry name" value="Restrct_endonuc_typeI_TRD"/>
</dbReference>
<accession>W6M5J7</accession>
<dbReference type="InterPro" id="IPR044946">
    <property type="entry name" value="Restrct_endonuc_typeI_TRD_sf"/>
</dbReference>
<dbReference type="EMBL" id="CBTJ020000044">
    <property type="protein sequence ID" value="CDI03007.1"/>
    <property type="molecule type" value="Genomic_DNA"/>
</dbReference>
<evidence type="ECO:0000259" key="4">
    <source>
        <dbReference type="Pfam" id="PF01420"/>
    </source>
</evidence>
<evidence type="ECO:0000256" key="3">
    <source>
        <dbReference type="ARBA" id="ARBA00023125"/>
    </source>
</evidence>
<organism evidence="5 6">
    <name type="scientific">Candidatus Competibacter denitrificans Run_A_D11</name>
    <dbReference type="NCBI Taxonomy" id="1400863"/>
    <lineage>
        <taxon>Bacteria</taxon>
        <taxon>Pseudomonadati</taxon>
        <taxon>Pseudomonadota</taxon>
        <taxon>Gammaproteobacteria</taxon>
        <taxon>Candidatus Competibacteraceae</taxon>
        <taxon>Candidatus Competibacter</taxon>
    </lineage>
</organism>
<dbReference type="AlphaFoldDB" id="W6M5J7"/>
<dbReference type="Proteomes" id="UP000035760">
    <property type="component" value="Unassembled WGS sequence"/>
</dbReference>
<evidence type="ECO:0000313" key="6">
    <source>
        <dbReference type="Proteomes" id="UP000035760"/>
    </source>
</evidence>
<dbReference type="PANTHER" id="PTHR30408:SF12">
    <property type="entry name" value="TYPE I RESTRICTION ENZYME MJAVIII SPECIFICITY SUBUNIT"/>
    <property type="match status" value="1"/>
</dbReference>
<evidence type="ECO:0000256" key="1">
    <source>
        <dbReference type="ARBA" id="ARBA00010923"/>
    </source>
</evidence>
<proteinExistence type="inferred from homology"/>
<dbReference type="STRING" id="1400863.BN873_370006"/>
<reference evidence="5" key="1">
    <citation type="submission" date="2013-07" db="EMBL/GenBank/DDBJ databases">
        <authorList>
            <person name="McIlroy S."/>
        </authorList>
    </citation>
    <scope>NUCLEOTIDE SEQUENCE [LARGE SCALE GENOMIC DNA]</scope>
    <source>
        <strain evidence="5">Run_A_D11</strain>
    </source>
</reference>
<evidence type="ECO:0000256" key="2">
    <source>
        <dbReference type="ARBA" id="ARBA00022747"/>
    </source>
</evidence>
<dbReference type="Gene3D" id="3.90.220.20">
    <property type="entry name" value="DNA methylase specificity domains"/>
    <property type="match status" value="1"/>
</dbReference>
<feature type="domain" description="Type I restriction modification DNA specificity" evidence="4">
    <location>
        <begin position="27"/>
        <end position="192"/>
    </location>
</feature>
<dbReference type="GO" id="GO:0003677">
    <property type="term" value="F:DNA binding"/>
    <property type="evidence" value="ECO:0007669"/>
    <property type="project" value="UniProtKB-KW"/>
</dbReference>
<keyword evidence="3" id="KW-0238">DNA-binding</keyword>
<dbReference type="SUPFAM" id="SSF116734">
    <property type="entry name" value="DNA methylase specificity domain"/>
    <property type="match status" value="1"/>
</dbReference>
<comment type="caution">
    <text evidence="5">The sequence shown here is derived from an EMBL/GenBank/DDBJ whole genome shotgun (WGS) entry which is preliminary data.</text>
</comment>
<gene>
    <name evidence="5" type="ORF">BN873_370006</name>
</gene>
<reference evidence="5" key="2">
    <citation type="submission" date="2014-03" db="EMBL/GenBank/DDBJ databases">
        <title>Candidatus Competibacter-lineage genomes retrieved from metagenomes reveal functional metabolic diversity.</title>
        <authorList>
            <person name="McIlroy S.J."/>
            <person name="Albertsen M."/>
            <person name="Andresen E.K."/>
            <person name="Saunders A.M."/>
            <person name="Kristiansen R."/>
            <person name="Stokholm-Bjerregaard M."/>
            <person name="Nielsen K.L."/>
            <person name="Nielsen P.H."/>
        </authorList>
    </citation>
    <scope>NUCLEOTIDE SEQUENCE</scope>
    <source>
        <strain evidence="5">Run_A_D11</strain>
    </source>
</reference>
<keyword evidence="2" id="KW-0680">Restriction system</keyword>
<keyword evidence="6" id="KW-1185">Reference proteome</keyword>